<evidence type="ECO:0000256" key="5">
    <source>
        <dbReference type="ARBA" id="ARBA00023242"/>
    </source>
</evidence>
<evidence type="ECO:0000313" key="10">
    <source>
        <dbReference type="EMBL" id="PIA15641.1"/>
    </source>
</evidence>
<dbReference type="STRING" id="763665.A0A2G5B9F5"/>
<dbReference type="InterPro" id="IPR051733">
    <property type="entry name" value="WD_repeat_DCAF13/WDSOF1"/>
</dbReference>
<dbReference type="Proteomes" id="UP000242474">
    <property type="component" value="Unassembled WGS sequence"/>
</dbReference>
<evidence type="ECO:0000256" key="2">
    <source>
        <dbReference type="ARBA" id="ARBA00005649"/>
    </source>
</evidence>
<keyword evidence="4" id="KW-0677">Repeat</keyword>
<name>A0A2G5B9F5_COERN</name>
<feature type="repeat" description="WD" evidence="7">
    <location>
        <begin position="327"/>
        <end position="368"/>
    </location>
</feature>
<dbReference type="SUPFAM" id="SSF50978">
    <property type="entry name" value="WD40 repeat-like"/>
    <property type="match status" value="1"/>
</dbReference>
<evidence type="ECO:0000259" key="9">
    <source>
        <dbReference type="Pfam" id="PF04158"/>
    </source>
</evidence>
<sequence>MKVKALSRSAADYARETKSDIQRLPRNVDPVLHPLERAREYKRALNAAKLERMFAKPFLASLGGHIDGIYAMAKNAWDLDHITTGSGDGEVRVWSLSKQATAWRAPGAHRGMVKGICNVPGGSTDRFLSVGTDKLAKVWSRTEGAVTADGTTPEPVATYSGKHAFGAVDHHRSRPLFATSSSLVEVWDVDRSEPIANLTWGADTVNTVRMNQTEVNVLASCGTDRSVILYDLRTNSPLAKLVMTLSTNAIAWNPMEAFVFAAANEDHNVYTFDMRRMDHATNVLRDHVSAVMDVDYAPTGQELVSGSYDRSVRLWDAARGHSRDVYHTKRMQRVFCVKYTQDNAYVLSGSDDSNLRLWRARASERMGPKSNRERATIEYADKLKDRYKHVDDVRKVLRQRNIPKAIKRASQTKQDMHASRRRKEENERKTARPGSKPRAPERSKAILGVTSK</sequence>
<organism evidence="10 11">
    <name type="scientific">Coemansia reversa (strain ATCC 12441 / NRRL 1564)</name>
    <dbReference type="NCBI Taxonomy" id="763665"/>
    <lineage>
        <taxon>Eukaryota</taxon>
        <taxon>Fungi</taxon>
        <taxon>Fungi incertae sedis</taxon>
        <taxon>Zoopagomycota</taxon>
        <taxon>Kickxellomycotina</taxon>
        <taxon>Kickxellomycetes</taxon>
        <taxon>Kickxellales</taxon>
        <taxon>Kickxellaceae</taxon>
        <taxon>Coemansia</taxon>
    </lineage>
</organism>
<dbReference type="AlphaFoldDB" id="A0A2G5B9F5"/>
<accession>A0A2G5B9F5</accession>
<dbReference type="FunFam" id="2.130.10.10:FF:001105">
    <property type="entry name" value="WD40-repeat-containing domain protein"/>
    <property type="match status" value="1"/>
</dbReference>
<evidence type="ECO:0000256" key="1">
    <source>
        <dbReference type="ARBA" id="ARBA00004604"/>
    </source>
</evidence>
<feature type="domain" description="Sof1-like protein" evidence="9">
    <location>
        <begin position="360"/>
        <end position="446"/>
    </location>
</feature>
<dbReference type="PANTHER" id="PTHR22851:SF0">
    <property type="entry name" value="DDB1- AND CUL4-ASSOCIATED FACTOR 13"/>
    <property type="match status" value="1"/>
</dbReference>
<dbReference type="InterPro" id="IPR015943">
    <property type="entry name" value="WD40/YVTN_repeat-like_dom_sf"/>
</dbReference>
<protein>
    <submittedName>
        <fullName evidence="10">WD40 repeat-like protein</fullName>
    </submittedName>
</protein>
<dbReference type="Pfam" id="PF04158">
    <property type="entry name" value="Sof1"/>
    <property type="match status" value="1"/>
</dbReference>
<keyword evidence="11" id="KW-1185">Reference proteome</keyword>
<proteinExistence type="inferred from homology"/>
<dbReference type="Gene3D" id="2.130.10.10">
    <property type="entry name" value="YVTN repeat-like/Quinoprotein amine dehydrogenase"/>
    <property type="match status" value="3"/>
</dbReference>
<dbReference type="InterPro" id="IPR007287">
    <property type="entry name" value="Sof1"/>
</dbReference>
<feature type="repeat" description="WD" evidence="7">
    <location>
        <begin position="62"/>
        <end position="104"/>
    </location>
</feature>
<dbReference type="Pfam" id="PF00400">
    <property type="entry name" value="WD40"/>
    <property type="match status" value="3"/>
</dbReference>
<dbReference type="PANTHER" id="PTHR22851">
    <property type="entry name" value="U3 SMALL NUCLEOLAR RNA U3 SNORNA ASSOCIATED PROTEIN"/>
    <property type="match status" value="1"/>
</dbReference>
<evidence type="ECO:0000256" key="6">
    <source>
        <dbReference type="ARBA" id="ARBA00023274"/>
    </source>
</evidence>
<reference evidence="10 11" key="1">
    <citation type="journal article" date="2015" name="Genome Biol. Evol.">
        <title>Phylogenomic analyses indicate that early fungi evolved digesting cell walls of algal ancestors of land plants.</title>
        <authorList>
            <person name="Chang Y."/>
            <person name="Wang S."/>
            <person name="Sekimoto S."/>
            <person name="Aerts A.L."/>
            <person name="Choi C."/>
            <person name="Clum A."/>
            <person name="LaButti K.M."/>
            <person name="Lindquist E.A."/>
            <person name="Yee Ngan C."/>
            <person name="Ohm R.A."/>
            <person name="Salamov A.A."/>
            <person name="Grigoriev I.V."/>
            <person name="Spatafora J.W."/>
            <person name="Berbee M.L."/>
        </authorList>
    </citation>
    <scope>NUCLEOTIDE SEQUENCE [LARGE SCALE GENOMIC DNA]</scope>
    <source>
        <strain evidence="10 11">NRRL 1564</strain>
    </source>
</reference>
<dbReference type="PROSITE" id="PS50294">
    <property type="entry name" value="WD_REPEATS_REGION"/>
    <property type="match status" value="2"/>
</dbReference>
<evidence type="ECO:0000313" key="11">
    <source>
        <dbReference type="Proteomes" id="UP000242474"/>
    </source>
</evidence>
<dbReference type="GO" id="GO:0032040">
    <property type="term" value="C:small-subunit processome"/>
    <property type="evidence" value="ECO:0007669"/>
    <property type="project" value="TreeGrafter"/>
</dbReference>
<comment type="subcellular location">
    <subcellularLocation>
        <location evidence="1">Nucleus</location>
        <location evidence="1">Nucleolus</location>
    </subcellularLocation>
</comment>
<evidence type="ECO:0000256" key="8">
    <source>
        <dbReference type="SAM" id="MobiDB-lite"/>
    </source>
</evidence>
<dbReference type="EMBL" id="KZ303505">
    <property type="protein sequence ID" value="PIA15641.1"/>
    <property type="molecule type" value="Genomic_DNA"/>
</dbReference>
<dbReference type="SMART" id="SM00320">
    <property type="entry name" value="WD40"/>
    <property type="match status" value="7"/>
</dbReference>
<dbReference type="OrthoDB" id="10249065at2759"/>
<feature type="compositionally biased region" description="Basic and acidic residues" evidence="8">
    <location>
        <begin position="414"/>
        <end position="430"/>
    </location>
</feature>
<feature type="region of interest" description="Disordered" evidence="8">
    <location>
        <begin position="402"/>
        <end position="452"/>
    </location>
</feature>
<keyword evidence="6" id="KW-0687">Ribonucleoprotein</keyword>
<dbReference type="InterPro" id="IPR020472">
    <property type="entry name" value="WD40_PAC1"/>
</dbReference>
<dbReference type="PROSITE" id="PS50082">
    <property type="entry name" value="WD_REPEATS_2"/>
    <property type="match status" value="3"/>
</dbReference>
<dbReference type="CDD" id="cd00200">
    <property type="entry name" value="WD40"/>
    <property type="match status" value="1"/>
</dbReference>
<gene>
    <name evidence="10" type="ORF">COEREDRAFT_87608</name>
</gene>
<dbReference type="InterPro" id="IPR036322">
    <property type="entry name" value="WD40_repeat_dom_sf"/>
</dbReference>
<evidence type="ECO:0000256" key="3">
    <source>
        <dbReference type="ARBA" id="ARBA00022574"/>
    </source>
</evidence>
<keyword evidence="5" id="KW-0539">Nucleus</keyword>
<comment type="similarity">
    <text evidence="2">Belongs to the WD repeat DCAF13/WDSOF1 family.</text>
</comment>
<dbReference type="GO" id="GO:0000462">
    <property type="term" value="P:maturation of SSU-rRNA from tricistronic rRNA transcript (SSU-rRNA, 5.8S rRNA, LSU-rRNA)"/>
    <property type="evidence" value="ECO:0007669"/>
    <property type="project" value="TreeGrafter"/>
</dbReference>
<evidence type="ECO:0000256" key="7">
    <source>
        <dbReference type="PROSITE-ProRule" id="PRU00221"/>
    </source>
</evidence>
<keyword evidence="3 7" id="KW-0853">WD repeat</keyword>
<dbReference type="InterPro" id="IPR001680">
    <property type="entry name" value="WD40_rpt"/>
</dbReference>
<evidence type="ECO:0000256" key="4">
    <source>
        <dbReference type="ARBA" id="ARBA00022737"/>
    </source>
</evidence>
<feature type="repeat" description="WD" evidence="7">
    <location>
        <begin position="284"/>
        <end position="325"/>
    </location>
</feature>
<dbReference type="PRINTS" id="PR00320">
    <property type="entry name" value="GPROTEINBRPT"/>
</dbReference>